<dbReference type="Proteomes" id="UP000249555">
    <property type="component" value="Unassembled WGS sequence"/>
</dbReference>
<evidence type="ECO:0000313" key="13">
    <source>
        <dbReference type="Proteomes" id="UP000249555"/>
    </source>
</evidence>
<dbReference type="PRINTS" id="PR00786">
    <property type="entry name" value="NEPRILYSIN"/>
</dbReference>
<keyword evidence="9" id="KW-0732">Signal</keyword>
<dbReference type="GO" id="GO:0005886">
    <property type="term" value="C:plasma membrane"/>
    <property type="evidence" value="ECO:0007669"/>
    <property type="project" value="TreeGrafter"/>
</dbReference>
<organism evidence="12 13">
    <name type="scientific">Sphingomonas taxi</name>
    <dbReference type="NCBI Taxonomy" id="1549858"/>
    <lineage>
        <taxon>Bacteria</taxon>
        <taxon>Pseudomonadati</taxon>
        <taxon>Pseudomonadota</taxon>
        <taxon>Alphaproteobacteria</taxon>
        <taxon>Sphingomonadales</taxon>
        <taxon>Sphingomonadaceae</taxon>
        <taxon>Sphingomonas</taxon>
    </lineage>
</organism>
<dbReference type="GO" id="GO:0046872">
    <property type="term" value="F:metal ion binding"/>
    <property type="evidence" value="ECO:0007669"/>
    <property type="project" value="UniProtKB-KW"/>
</dbReference>
<dbReference type="Pfam" id="PF01431">
    <property type="entry name" value="Peptidase_M13"/>
    <property type="match status" value="1"/>
</dbReference>
<dbReference type="Gene3D" id="1.10.1380.10">
    <property type="entry name" value="Neutral endopeptidase , domain2"/>
    <property type="match status" value="1"/>
</dbReference>
<keyword evidence="4" id="KW-0479">Metal-binding</keyword>
<feature type="chain" id="PRO_5015845517" evidence="9">
    <location>
        <begin position="20"/>
        <end position="695"/>
    </location>
</feature>
<feature type="domain" description="Peptidase M13 C-terminal" evidence="10">
    <location>
        <begin position="492"/>
        <end position="692"/>
    </location>
</feature>
<reference evidence="12 13" key="1">
    <citation type="submission" date="2017-08" db="EMBL/GenBank/DDBJ databases">
        <title>Infants hospitalized years apart are colonized by the same room-sourced microbial strains.</title>
        <authorList>
            <person name="Brooks B."/>
            <person name="Olm M.R."/>
            <person name="Firek B.A."/>
            <person name="Baker R."/>
            <person name="Thomas B.C."/>
            <person name="Morowitz M.J."/>
            <person name="Banfield J.F."/>
        </authorList>
    </citation>
    <scope>NUCLEOTIDE SEQUENCE [LARGE SCALE GENOMIC DNA]</scope>
    <source>
        <strain evidence="12">S2_018_000_R3_119</strain>
    </source>
</reference>
<evidence type="ECO:0000256" key="3">
    <source>
        <dbReference type="ARBA" id="ARBA00022670"/>
    </source>
</evidence>
<dbReference type="InterPro" id="IPR000718">
    <property type="entry name" value="Peptidase_M13"/>
</dbReference>
<dbReference type="SUPFAM" id="SSF55486">
    <property type="entry name" value="Metalloproteases ('zincins'), catalytic domain"/>
    <property type="match status" value="1"/>
</dbReference>
<evidence type="ECO:0000256" key="5">
    <source>
        <dbReference type="ARBA" id="ARBA00022801"/>
    </source>
</evidence>
<evidence type="ECO:0000256" key="7">
    <source>
        <dbReference type="ARBA" id="ARBA00023049"/>
    </source>
</evidence>
<feature type="domain" description="Peptidase M13 N-terminal" evidence="11">
    <location>
        <begin position="69"/>
        <end position="440"/>
    </location>
</feature>
<evidence type="ECO:0000256" key="1">
    <source>
        <dbReference type="ARBA" id="ARBA00001947"/>
    </source>
</evidence>
<feature type="region of interest" description="Disordered" evidence="8">
    <location>
        <begin position="24"/>
        <end position="54"/>
    </location>
</feature>
<name>A0A2W4Z5R9_9SPHN</name>
<evidence type="ECO:0000259" key="11">
    <source>
        <dbReference type="Pfam" id="PF05649"/>
    </source>
</evidence>
<sequence>MRKSIVTVILLASAASAIAQTNQTAPNQAAPSPTLAKAATGPVAPKDANKPQIGDFGFDMAGRDTSVTPGTDFFDYANGGWVKTTPIPADRSSYGMFHVLQDLSLERTRTILDGAAKTPGDKVGEFYTSFMDEAAVNAKGVTPVKPMLAALKATKDKTALVTEIAKLQRQGVGGLVGVGVQQDDKDPTTYVVGLGQSGIGLPDRDYYLKDDAKLATIRTAYQAYLTRMLTLAGEPNAATRAAAVFAMEKGLATAHWTRIESRDADKTYNKWTAADFAAKAPGFPWAQYMTAMGVTGRPFYLVAQPSALTGEAKVFADTPINVLQDYAMLKVLRSYAPYLSSDFDKTNFAFYGTTLSGTPEQQVRWKRGVSTVSGAMGEAIGQQYVAKYFPPASKAAADDLVKNVIAAMGERLRNLEWMAPETKTKALAKLAAFTPKIGYPDKWRDYSALQIQRGDLVGNVARANAFEYDRDLKKLGQPIDRGEWFMTPMTINAYANPTMNEVVFPAAILQPPFFDPKADPAVNYGGIGAVIGHEISHHFDDQGRKYDLNGKLTDWWTPQDVARFKVFTDALVKQYDAYEPLPGQHIQGGLTLGENIADLAGLTVAYDAYHKSLGGKQAPIIDGTTGDQRFYYGWAGVWRTKFRDAALQQTLLSDPHSPGHQRVLTVRNLDPWYAAFSAKPGEATYLAPANRVRIW</sequence>
<dbReference type="GO" id="GO:0016485">
    <property type="term" value="P:protein processing"/>
    <property type="evidence" value="ECO:0007669"/>
    <property type="project" value="TreeGrafter"/>
</dbReference>
<comment type="cofactor">
    <cofactor evidence="1">
        <name>Zn(2+)</name>
        <dbReference type="ChEBI" id="CHEBI:29105"/>
    </cofactor>
</comment>
<keyword evidence="5" id="KW-0378">Hydrolase</keyword>
<evidence type="ECO:0000256" key="9">
    <source>
        <dbReference type="SAM" id="SignalP"/>
    </source>
</evidence>
<evidence type="ECO:0000259" key="10">
    <source>
        <dbReference type="Pfam" id="PF01431"/>
    </source>
</evidence>
<dbReference type="InterPro" id="IPR024079">
    <property type="entry name" value="MetalloPept_cat_dom_sf"/>
</dbReference>
<dbReference type="PANTHER" id="PTHR11733:SF167">
    <property type="entry name" value="FI17812P1-RELATED"/>
    <property type="match status" value="1"/>
</dbReference>
<evidence type="ECO:0000256" key="6">
    <source>
        <dbReference type="ARBA" id="ARBA00022833"/>
    </source>
</evidence>
<dbReference type="PANTHER" id="PTHR11733">
    <property type="entry name" value="ZINC METALLOPROTEASE FAMILY M13 NEPRILYSIN-RELATED"/>
    <property type="match status" value="1"/>
</dbReference>
<protein>
    <submittedName>
        <fullName evidence="12">Peptidase M13</fullName>
    </submittedName>
</protein>
<keyword evidence="7" id="KW-0482">Metalloprotease</keyword>
<evidence type="ECO:0000256" key="4">
    <source>
        <dbReference type="ARBA" id="ARBA00022723"/>
    </source>
</evidence>
<keyword evidence="3" id="KW-0645">Protease</keyword>
<dbReference type="GO" id="GO:0004222">
    <property type="term" value="F:metalloendopeptidase activity"/>
    <property type="evidence" value="ECO:0007669"/>
    <property type="project" value="InterPro"/>
</dbReference>
<evidence type="ECO:0000256" key="8">
    <source>
        <dbReference type="SAM" id="MobiDB-lite"/>
    </source>
</evidence>
<evidence type="ECO:0000256" key="2">
    <source>
        <dbReference type="ARBA" id="ARBA00007357"/>
    </source>
</evidence>
<comment type="similarity">
    <text evidence="2">Belongs to the peptidase M13 family.</text>
</comment>
<proteinExistence type="inferred from homology"/>
<dbReference type="InterPro" id="IPR008753">
    <property type="entry name" value="Peptidase_M13_N"/>
</dbReference>
<accession>A0A2W4Z5R9</accession>
<keyword evidence="6" id="KW-0862">Zinc</keyword>
<dbReference type="Pfam" id="PF05649">
    <property type="entry name" value="Peptidase_M13_N"/>
    <property type="match status" value="1"/>
</dbReference>
<dbReference type="Gene3D" id="3.40.390.10">
    <property type="entry name" value="Collagenase (Catalytic Domain)"/>
    <property type="match status" value="1"/>
</dbReference>
<comment type="caution">
    <text evidence="12">The sequence shown here is derived from an EMBL/GenBank/DDBJ whole genome shotgun (WGS) entry which is preliminary data.</text>
</comment>
<feature type="signal peptide" evidence="9">
    <location>
        <begin position="1"/>
        <end position="19"/>
    </location>
</feature>
<gene>
    <name evidence="12" type="ORF">DI640_01260</name>
</gene>
<dbReference type="CDD" id="cd08662">
    <property type="entry name" value="M13"/>
    <property type="match status" value="1"/>
</dbReference>
<dbReference type="EMBL" id="QFMX01000001">
    <property type="protein sequence ID" value="PZO77046.1"/>
    <property type="molecule type" value="Genomic_DNA"/>
</dbReference>
<dbReference type="PROSITE" id="PS51885">
    <property type="entry name" value="NEPRILYSIN"/>
    <property type="match status" value="1"/>
</dbReference>
<dbReference type="InterPro" id="IPR018497">
    <property type="entry name" value="Peptidase_M13_C"/>
</dbReference>
<dbReference type="AlphaFoldDB" id="A0A2W4Z5R9"/>
<dbReference type="InterPro" id="IPR042089">
    <property type="entry name" value="Peptidase_M13_dom_2"/>
</dbReference>
<evidence type="ECO:0000313" key="12">
    <source>
        <dbReference type="EMBL" id="PZO77046.1"/>
    </source>
</evidence>